<evidence type="ECO:0000259" key="7">
    <source>
        <dbReference type="PROSITE" id="PS51233"/>
    </source>
</evidence>
<feature type="domain" description="VWFD" evidence="7">
    <location>
        <begin position="3915"/>
        <end position="4077"/>
    </location>
</feature>
<dbReference type="Gene3D" id="2.30.230.10">
    <property type="entry name" value="Lipovitellin, beta-sheet shell regions, chain A"/>
    <property type="match status" value="1"/>
</dbReference>
<keyword evidence="9" id="KW-1185">Reference proteome</keyword>
<dbReference type="GO" id="GO:0005319">
    <property type="term" value="F:lipid transporter activity"/>
    <property type="evidence" value="ECO:0007669"/>
    <property type="project" value="InterPro"/>
</dbReference>
<evidence type="ECO:0008006" key="10">
    <source>
        <dbReference type="Google" id="ProtNLM"/>
    </source>
</evidence>
<dbReference type="PROSITE" id="PS51233">
    <property type="entry name" value="VWFD"/>
    <property type="match status" value="1"/>
</dbReference>
<dbReference type="Pfam" id="PF09172">
    <property type="entry name" value="Vit_open_b-sht"/>
    <property type="match status" value="1"/>
</dbReference>
<feature type="compositionally biased region" description="Basic and acidic residues" evidence="4">
    <location>
        <begin position="700"/>
        <end position="720"/>
    </location>
</feature>
<evidence type="ECO:0000313" key="8">
    <source>
        <dbReference type="EMBL" id="KAJ4936438.1"/>
    </source>
</evidence>
<dbReference type="InterPro" id="IPR011030">
    <property type="entry name" value="Lipovitellin_superhlx_dom"/>
</dbReference>
<dbReference type="SMART" id="SM00638">
    <property type="entry name" value="LPD_N"/>
    <property type="match status" value="1"/>
</dbReference>
<feature type="region of interest" description="Disordered" evidence="4">
    <location>
        <begin position="683"/>
        <end position="725"/>
    </location>
</feature>
<dbReference type="Gene3D" id="1.25.10.20">
    <property type="entry name" value="Vitellinogen, superhelical"/>
    <property type="match status" value="1"/>
</dbReference>
<dbReference type="SMART" id="SM01169">
    <property type="entry name" value="DUF1943"/>
    <property type="match status" value="1"/>
</dbReference>
<name>A0AAD6B3Y0_9TELE</name>
<feature type="domain" description="Vitellogenin" evidence="6">
    <location>
        <begin position="45"/>
        <end position="650"/>
    </location>
</feature>
<dbReference type="Gene3D" id="2.20.50.20">
    <property type="entry name" value="Lipovitellin. Chain A, domain 3"/>
    <property type="match status" value="1"/>
</dbReference>
<evidence type="ECO:0000256" key="4">
    <source>
        <dbReference type="SAM" id="MobiDB-lite"/>
    </source>
</evidence>
<evidence type="ECO:0000256" key="1">
    <source>
        <dbReference type="ARBA" id="ARBA00022729"/>
    </source>
</evidence>
<dbReference type="Pfam" id="PF21013">
    <property type="entry name" value="LOC400499"/>
    <property type="match status" value="1"/>
</dbReference>
<evidence type="ECO:0000256" key="5">
    <source>
        <dbReference type="SAM" id="SignalP"/>
    </source>
</evidence>
<dbReference type="Pfam" id="PF00094">
    <property type="entry name" value="VWD"/>
    <property type="match status" value="1"/>
</dbReference>
<dbReference type="InterPro" id="IPR001747">
    <property type="entry name" value="Vitellogenin_N"/>
</dbReference>
<keyword evidence="2" id="KW-0325">Glycoprotein</keyword>
<evidence type="ECO:0000313" key="9">
    <source>
        <dbReference type="Proteomes" id="UP001219934"/>
    </source>
</evidence>
<organism evidence="8 9">
    <name type="scientific">Pogonophryne albipinna</name>
    <dbReference type="NCBI Taxonomy" id="1090488"/>
    <lineage>
        <taxon>Eukaryota</taxon>
        <taxon>Metazoa</taxon>
        <taxon>Chordata</taxon>
        <taxon>Craniata</taxon>
        <taxon>Vertebrata</taxon>
        <taxon>Euteleostomi</taxon>
        <taxon>Actinopterygii</taxon>
        <taxon>Neopterygii</taxon>
        <taxon>Teleostei</taxon>
        <taxon>Neoteleostei</taxon>
        <taxon>Acanthomorphata</taxon>
        <taxon>Eupercaria</taxon>
        <taxon>Perciformes</taxon>
        <taxon>Notothenioidei</taxon>
        <taxon>Pogonophryne</taxon>
    </lineage>
</organism>
<comment type="caution">
    <text evidence="3">Lacks conserved residue(s) required for the propagation of feature annotation.</text>
</comment>
<dbReference type="InterPro" id="IPR015255">
    <property type="entry name" value="Vitellinogen_open_b-sht"/>
</dbReference>
<feature type="chain" id="PRO_5041983129" description="Vitellogenin domain-containing protein" evidence="5">
    <location>
        <begin position="24"/>
        <end position="4156"/>
    </location>
</feature>
<dbReference type="Gene3D" id="2.20.80.10">
    <property type="entry name" value="Lipovitellin-phosvitin complex, chain A, domain 4"/>
    <property type="match status" value="1"/>
</dbReference>
<dbReference type="InterPro" id="IPR015816">
    <property type="entry name" value="Vitellinogen_b-sht_N"/>
</dbReference>
<dbReference type="Proteomes" id="UP001219934">
    <property type="component" value="Unassembled WGS sequence"/>
</dbReference>
<dbReference type="PANTHER" id="PTHR37860">
    <property type="entry name" value="AGAP008810-PA"/>
    <property type="match status" value="1"/>
</dbReference>
<dbReference type="InterPro" id="IPR015817">
    <property type="entry name" value="Vitellinogen_open_b-sht_sub1"/>
</dbReference>
<comment type="caution">
    <text evidence="8">The sequence shown here is derived from an EMBL/GenBank/DDBJ whole genome shotgun (WGS) entry which is preliminary data.</text>
</comment>
<dbReference type="SUPFAM" id="SSF48431">
    <property type="entry name" value="Lipovitellin-phosvitin complex, superhelical domain"/>
    <property type="match status" value="1"/>
</dbReference>
<sequence length="4156" mass="457659">MAMFLLPLSCLHLLFLLLHVGDCFRTEPSLCDSSCAGSPTPDLSYQRGVRYTYRYSTTITTTLHGSSAGRNGLALDCVVDIDVVSKCHLMMQIRNPQIKRLSPQKEHSVQRLKSLRDSLERTRLKFSLHGGKVTALCLQEGEQVWALNIKRALLSMLQTSRMASKQELVKETDVYGTCSSKYERRGAVLLKSRDLKQCQQARLAHFWPHSVALTEDTSVQSELNCIQKHGSTVMEEVNCTEVVSMATWSGTAGLVKTKTVSTLLLLRAQPGTPSGADSVGLGVLTDLQFEDEGAARPGKARASTPQQASQTVRMLCSLTSDPQLLSQEFLELAFQLRDLTLAQLKTLWQEASFKCLNDWQPLLDALPACGSEHCVVLLTDLMRSKELEEEQAYAFLTTMALIPHPSPQIIESINALLQVQELRSKALLAGSSLVYQLCQKSQASCSELPQVQSFIQTLEETLKEGCEEEQPTQAKFYYALKSVGNIGLSAPTFIPLLKCYMLSPSTALELRLAAIQAFRRFPCSADRSVLLQLYRSSQEDPEVRIAAYQQLMHCPDQDVFEVVKTTLRNETSSQVGSYVWSHLTNVLRSEDPMKQPLIESLPDDIISRDFEAEFLKYSFYSDYTISSGMGITNVETSLVFSPKSFLPRSASANLTLYLHGRAHNLLEVDLHVENAEPLLRNFFGQQNSDGESQAQSPKSQSKEASRRRTEDGRSAEKEPCLSDTSSYLSQARAMLFGRRRSEENRPRCWVGVKVFGNELSVFSCEDLYNQLDHLSLSVAGLAVKLLKGQEVQLNHRAVLMTDELVLPSLSGLPIKLGINMTSLLSLRLKGNINYRDTSHFSLTGYIKPNAYVGLSARMGVDGALGQAAVDWVSELRSSTSLDGSVQLQEGRDVRVTLNTPEDVMDIISLSSRVFQLSGDHREEIRGPKSRVQKTSCTPKTWSKMVGWQLCSNASYPSAAPGVSLPAPGPVHLSLRLLKLDRGLHYYMLEAAYSLRPQRGTWLPREASIHFLLATPQSSIPRDMSLDLTFNPNRLLLRITHPLKTIHIQGQLQQERNVKSGKLELIIDGVHYYVMGLVDTHTLLSEQRTRYHLEAKMAADGLPMILSANVTRGLGRKTSFSATVKNVFRETASLSVSLERRRDASSRQYSVEAELLLPGVVGTRMLGLMEQKGSVWSSALRLKYGLGGDARHLRQECYTSQRLRRERDSNLTYIMRAEHEFYCSNTAPINHKIHLRHEESPVHITSSLDMSYGKHWDEINNKRTLLLSQSLKNQSTQNHTSYTLEFSLQVPEKNLNSRTQLMHSNLKQLGSESSTHLKIHYNNLMPLVAGLHWKSPPKGSSLRKWEGSLTMDSPWLYVFTSHRLTQQQSHSLQLTSELTASKWLNIRTLMLEALYRSRGRGGEAHLEISTAAAQYIQAGGWAVVGKRGVKASGSLSSFWTPSLRGDVSLEASKSSHTLHMTSTCGRHNASLSAALNTVDKNLKKRQAILKMTFSKPKSPSTELEFEGVVEELRKDKKMYQKRAMLQLRQPFQTFPQTFLLRETFTVDLLKGLYILESKAGFHGNREVIHTLTLGYKPPSPFVCSALVHPFGSDTIPPDSEVCVTLTSNQTQRDIQGRLRVGSKERLMFFGQVQFNPLHSTHQEIKVRANFSHLLQLQLPSSAIVEGNVGWNPKNNSDFDYQAGGKLRIERQECQLSVQLNGTSGRVGLYSSLTHPFKSKIPKTLEVQATADVSAVCGTGSSSVHVRADGKDRVKLDAQMSHSFQMGERAMGLTVNVSQSLLPSATDLHVNMAANMSSDSVSLHGSYTQGHEALLAQLKGSLKDTGGLQLAVSGDLRHSMASLAMLPTVLGLDGLLGQSDTLIEGQLRVRVMETLYSVELRHQEALGDILDREDEEGMMGTTFHMARDWLCVRSGAEHLCMNASRRIGDGGMGEIYTRLSHSFVLLNATGVPASSDAQLRWAQDGGRLSVFAELHAGAEHLKAEFNGGKTDQLTQRWEFFSRLHHHFKALLKRGVSSSILAKAHYQLEKESLDTGVVLHTGDQRVVDILFNVGSKNSAAILKLSLWQQMKILQGVIPTSLQMNCTGDSSAERLSAQCYGNVSGRPVEVRVFRSYRPHNRLCYGLSLAHFSLSARAKGCYGPNSQTELRANLTYSSVLMLTYLGVPTKSSLRLLLRPGPQRWALSVGLVCDPWRMDLNVGLRLERPGLYGWHGLLEFGGRGVCTHKAELESWCNIWADVNVAWDSLTSSLLLSVRCKGVGRLTWVQVRRVEGGVPQKTSLTVNGLAGKDGFTCSLGLESVKDSCQCFLSVLLKDRKAEVGWTLQHHWASLTSIFPNKIELQGSGELSDTSLSGSAMVSFNTRSALMDLTTSWEPSTSLKVMLQQNLTHTRVPSELTVSMLTTAGRAELEVESDACSVLFLTNQQKGADRRSSWSFFVHQRCVLLKTLLPAQTSANISVTRSGCCTDLRAVLHADGEQKGSLSVHSTCCPQLSLRASVQHSIEAVQMLGLPAHGAFILNVSAAHLPGVEVGVELGRCYFRGHLGKTQDPQTEEEPASYAVNVTNHCPALQETVLPVSLTLRGLLSVSPCQLTMTSSLRADSEGLSLELGQVCRPLRLSGSLTHSFSGLRSLGVPQTMSIEASAPEQAGALLIKAGTCSIRANRVSGSSGRTPWLWALDAQCPLLQAHLNGSVWQGPLGVWTVTVDTNQEDKRGFLRLNARAWPELSVEGVLRHNLPALRGLPQHGRLRVSCRAGEQRYDGEALVQLEQCTVGASGAVMSQTGLQGALLYHNNCTLIQEWGSPDRMEYSGALVVSPTLTESRVSMVIDEAELKASVVLKETKVINEASLSVNHSVPVLKKMGLPVSAALTMHSGSHGNGSYYYLLHSSAGSQKLTQEMSVSQMSESVRVKSLFRHTVSVLRRAGVPADSSMQVELGSAGGKAFTLQSQFGGQQAGVRLRMKSLPTSKEMRGSMWHGWSWLQGRGLPRNIEGLCSVQGVFSQLQSGVRLSVDGQQLLSSGLNVSVSDGRLALLLSFSPPAANLTGTQNSLNTTITAQFKGPLRSASADIHCPHWRVRAVGDVGGWGAHGGSKEARVTLRHTVQGLTSPALQVEAWGRLTESQLRCSIALNPELSSSLALIMQGHHRPHSKDLMVKVVQNIPRMLVYLPPQLNIRSQLNQSESGVAGLLEVSSGRRRLWAVGELTAIESGYRQAVEIKHSYPQLRPLPRTVAVRTVYEARSWSHQVQHGAVWGSQELVLSGLYSAPPALQQGNHTLKVQVSCVPRGSRVEVTLERSPQGGQDSVGVGWVRHGLLEQVRAESWWRRSEESSESRVELQQPFSSTLSSLSLHSLTHSALTEQRTSHQTHLSWNNTVPINISISLNKQWQNNSSRGQACALFSTQQMAVSSVKGCVSVGQEGNSYSQNAELRWDNRSIKQGLKYQRGPRGMHSLQVNVGLDKVSPVPCHSHTLLTKIQTNLRNRLEHTVLLGLCPPQPTVSWSGSHRVNSGEELFYSQSRLSVTGRPHQCSLTVALTNSSTAQGSNMSLFSKSRIGNWSVEVGGSVLSGPRGSGLQVQARLDGREKIWLNGTAEGPCLQSTAGYMNGVSEDVTVVACVGTNGSVTLDVQKRDGSSTDPETLGSVCLGAANQRLRLRAGGCLESLTAVEARIQYLSTRIQNKLLQRVKTLQHLLVEFRRQSRDSELLQELSAVPLHVSQHAQALLQHRQGGLPALWQHSPLRRVLTDSLPRLLSLLQHASLLGQQELRRPLATLAGVYQDVKGQRVEALWREAVSLWTDGLMHVLPVLIGNPQLRPLAQAGVTTLSAALDVAGKHAYHWVETRLAMALSGVRKRLASVYKFSPSECSVVVSVPLPPLPWSRVSEAGLVEIFLEEWLLRPLQTLATVRPTAELYRLKRKMMDSSFKHQALLVADQFVVTFDGHLYELPPSCALLLAQDVSAEPSFTLLRNTDFLLIEMNNSTVTIQHNGQVKANCNHDVTRTFHSDNGVTVRRGSNIVQVSNQNGASVSCDLLLELCSFTLDGWLHGVSTGLLGTNDNEAGNDFPLLDGSQAENLEEFFHSWQMNLDCIPGVTEHLPQAATGPPSCDSLFSSPDSPLSSCFRVVDPGRFWSVCKLSSWRAPCRLASAFVHLCRQNYIPLEVPVHCLKA</sequence>
<dbReference type="PANTHER" id="PTHR37860:SF2">
    <property type="entry name" value="VITELLOGENIN DOMAIN-CONTAINING PROTEIN"/>
    <property type="match status" value="1"/>
</dbReference>
<feature type="compositionally biased region" description="Polar residues" evidence="4">
    <location>
        <begin position="683"/>
        <end position="699"/>
    </location>
</feature>
<dbReference type="SUPFAM" id="SSF56968">
    <property type="entry name" value="Lipovitellin-phosvitin complex, beta-sheet shell regions"/>
    <property type="match status" value="2"/>
</dbReference>
<dbReference type="EMBL" id="JAPTMU010000010">
    <property type="protein sequence ID" value="KAJ4936438.1"/>
    <property type="molecule type" value="Genomic_DNA"/>
</dbReference>
<evidence type="ECO:0000256" key="3">
    <source>
        <dbReference type="PROSITE-ProRule" id="PRU00557"/>
    </source>
</evidence>
<dbReference type="Pfam" id="PF01347">
    <property type="entry name" value="Vitellogenin_N"/>
    <property type="match status" value="1"/>
</dbReference>
<dbReference type="InterPro" id="IPR048484">
    <property type="entry name" value="LOC400499-like"/>
</dbReference>
<protein>
    <recommendedName>
        <fullName evidence="10">Vitellogenin domain-containing protein</fullName>
    </recommendedName>
</protein>
<feature type="signal peptide" evidence="5">
    <location>
        <begin position="1"/>
        <end position="23"/>
    </location>
</feature>
<dbReference type="InterPro" id="IPR001846">
    <property type="entry name" value="VWF_type-D"/>
</dbReference>
<gene>
    <name evidence="8" type="ORF">JOQ06_001032</name>
</gene>
<proteinExistence type="predicted"/>
<dbReference type="SMART" id="SM00216">
    <property type="entry name" value="VWD"/>
    <property type="match status" value="1"/>
</dbReference>
<accession>A0AAD6B3Y0</accession>
<dbReference type="InterPro" id="IPR015819">
    <property type="entry name" value="Lipid_transp_b-sht_shell"/>
</dbReference>
<evidence type="ECO:0000256" key="2">
    <source>
        <dbReference type="ARBA" id="ARBA00023180"/>
    </source>
</evidence>
<keyword evidence="1 5" id="KW-0732">Signal</keyword>
<evidence type="ECO:0000259" key="6">
    <source>
        <dbReference type="PROSITE" id="PS51211"/>
    </source>
</evidence>
<dbReference type="PROSITE" id="PS51211">
    <property type="entry name" value="VITELLOGENIN"/>
    <property type="match status" value="1"/>
</dbReference>
<reference evidence="8" key="1">
    <citation type="submission" date="2022-11" db="EMBL/GenBank/DDBJ databases">
        <title>Chromosome-level genome of Pogonophryne albipinna.</title>
        <authorList>
            <person name="Jo E."/>
        </authorList>
    </citation>
    <scope>NUCLEOTIDE SEQUENCE</scope>
    <source>
        <strain evidence="8">SGF0006</strain>
        <tissue evidence="8">Muscle</tissue>
    </source>
</reference>